<protein>
    <submittedName>
        <fullName evidence="1">Uncharacterized protein</fullName>
    </submittedName>
</protein>
<accession>A0ACC3NHL0</accession>
<reference evidence="1" key="1">
    <citation type="submission" date="2023-07" db="EMBL/GenBank/DDBJ databases">
        <title>Black Yeasts Isolated from many extreme environments.</title>
        <authorList>
            <person name="Coleine C."/>
            <person name="Stajich J.E."/>
            <person name="Selbmann L."/>
        </authorList>
    </citation>
    <scope>NUCLEOTIDE SEQUENCE</scope>
    <source>
        <strain evidence="1">CCFEE 5714</strain>
    </source>
</reference>
<organism evidence="1 2">
    <name type="scientific">Vermiconidia calcicola</name>
    <dbReference type="NCBI Taxonomy" id="1690605"/>
    <lineage>
        <taxon>Eukaryota</taxon>
        <taxon>Fungi</taxon>
        <taxon>Dikarya</taxon>
        <taxon>Ascomycota</taxon>
        <taxon>Pezizomycotina</taxon>
        <taxon>Dothideomycetes</taxon>
        <taxon>Dothideomycetidae</taxon>
        <taxon>Mycosphaerellales</taxon>
        <taxon>Extremaceae</taxon>
        <taxon>Vermiconidia</taxon>
    </lineage>
</organism>
<comment type="caution">
    <text evidence="1">The sequence shown here is derived from an EMBL/GenBank/DDBJ whole genome shotgun (WGS) entry which is preliminary data.</text>
</comment>
<sequence length="209" mass="23264">MFVLAHFLGTSLLVSTLMYFLVGRVLGKRRQGLFGPSPAGAPGEEGLEFGYCFDVSIRAYLPIWAFLYILQFLLMPLIAQDYWVSNLFGNTMYLLALSYYFVITFLGYNGKPVHATSSFAIGADVPSTAIPQPHRSPTRANTSPGRDMAHQPLHLRLRDKFGAGAVVRRESAETCLIRIDGERVAQNNSRNLSLCINKCYWRSSASAFV</sequence>
<evidence type="ECO:0000313" key="2">
    <source>
        <dbReference type="Proteomes" id="UP001281147"/>
    </source>
</evidence>
<dbReference type="EMBL" id="JAUTXU010000048">
    <property type="protein sequence ID" value="KAK3715586.1"/>
    <property type="molecule type" value="Genomic_DNA"/>
</dbReference>
<proteinExistence type="predicted"/>
<gene>
    <name evidence="1" type="ORF">LTR37_007074</name>
</gene>
<keyword evidence="2" id="KW-1185">Reference proteome</keyword>
<evidence type="ECO:0000313" key="1">
    <source>
        <dbReference type="EMBL" id="KAK3715586.1"/>
    </source>
</evidence>
<dbReference type="Proteomes" id="UP001281147">
    <property type="component" value="Unassembled WGS sequence"/>
</dbReference>
<name>A0ACC3NHL0_9PEZI</name>